<name>A0ABW2VB49_9ACTN</name>
<comment type="caution">
    <text evidence="3">The sequence shown here is derived from an EMBL/GenBank/DDBJ whole genome shotgun (WGS) entry which is preliminary data.</text>
</comment>
<feature type="transmembrane region" description="Helical" evidence="2">
    <location>
        <begin position="6"/>
        <end position="35"/>
    </location>
</feature>
<dbReference type="Proteomes" id="UP001596957">
    <property type="component" value="Unassembled WGS sequence"/>
</dbReference>
<keyword evidence="2" id="KW-0472">Membrane</keyword>
<keyword evidence="2" id="KW-0812">Transmembrane</keyword>
<dbReference type="RefSeq" id="WP_381258310.1">
    <property type="nucleotide sequence ID" value="NZ_JBHTBI010000024.1"/>
</dbReference>
<evidence type="ECO:0000313" key="4">
    <source>
        <dbReference type="Proteomes" id="UP001596957"/>
    </source>
</evidence>
<keyword evidence="2" id="KW-1133">Transmembrane helix</keyword>
<evidence type="ECO:0000256" key="1">
    <source>
        <dbReference type="SAM" id="MobiDB-lite"/>
    </source>
</evidence>
<keyword evidence="4" id="KW-1185">Reference proteome</keyword>
<feature type="region of interest" description="Disordered" evidence="1">
    <location>
        <begin position="50"/>
        <end position="88"/>
    </location>
</feature>
<protein>
    <submittedName>
        <fullName evidence="3">Uncharacterized protein</fullName>
    </submittedName>
</protein>
<dbReference type="EMBL" id="JBHTEC010000001">
    <property type="protein sequence ID" value="MFD0281753.1"/>
    <property type="molecule type" value="Genomic_DNA"/>
</dbReference>
<sequence length="88" mass="8842">MLARFGLIGTAFLVVGGLVVMILAGWALGTVVWLLRRRAPAGPGILPGEVPPGAAPAGNPAPADAGGFAGFTWRTADEPGAQPKRPAT</sequence>
<feature type="compositionally biased region" description="Low complexity" evidence="1">
    <location>
        <begin position="55"/>
        <end position="66"/>
    </location>
</feature>
<evidence type="ECO:0000313" key="3">
    <source>
        <dbReference type="EMBL" id="MFD0281753.1"/>
    </source>
</evidence>
<evidence type="ECO:0000256" key="2">
    <source>
        <dbReference type="SAM" id="Phobius"/>
    </source>
</evidence>
<accession>A0ABW2VB49</accession>
<reference evidence="4" key="1">
    <citation type="journal article" date="2019" name="Int. J. Syst. Evol. Microbiol.">
        <title>The Global Catalogue of Microorganisms (GCM) 10K type strain sequencing project: providing services to taxonomists for standard genome sequencing and annotation.</title>
        <authorList>
            <consortium name="The Broad Institute Genomics Platform"/>
            <consortium name="The Broad Institute Genome Sequencing Center for Infectious Disease"/>
            <person name="Wu L."/>
            <person name="Ma J."/>
        </authorList>
    </citation>
    <scope>NUCLEOTIDE SEQUENCE [LARGE SCALE GENOMIC DNA]</scope>
    <source>
        <strain evidence="4">CGMCC 4.7198</strain>
    </source>
</reference>
<gene>
    <name evidence="3" type="ORF">ACFQZP_08690</name>
</gene>
<proteinExistence type="predicted"/>
<organism evidence="3 4">
    <name type="scientific">Streptomyces lutosisoli</name>
    <dbReference type="NCBI Taxonomy" id="2665721"/>
    <lineage>
        <taxon>Bacteria</taxon>
        <taxon>Bacillati</taxon>
        <taxon>Actinomycetota</taxon>
        <taxon>Actinomycetes</taxon>
        <taxon>Kitasatosporales</taxon>
        <taxon>Streptomycetaceae</taxon>
        <taxon>Streptomyces</taxon>
    </lineage>
</organism>